<dbReference type="InterPro" id="IPR001375">
    <property type="entry name" value="Peptidase_S9_cat"/>
</dbReference>
<keyword evidence="4" id="KW-1185">Reference proteome</keyword>
<dbReference type="SUPFAM" id="SSF82171">
    <property type="entry name" value="DPP6 N-terminal domain-like"/>
    <property type="match status" value="1"/>
</dbReference>
<proteinExistence type="predicted"/>
<dbReference type="Gene3D" id="3.40.50.1820">
    <property type="entry name" value="alpha/beta hydrolase"/>
    <property type="match status" value="1"/>
</dbReference>
<accession>A0AA52H9C9</accession>
<dbReference type="AlphaFoldDB" id="A0AA52H9C9"/>
<dbReference type="GO" id="GO:0006508">
    <property type="term" value="P:proteolysis"/>
    <property type="evidence" value="ECO:0007669"/>
    <property type="project" value="InterPro"/>
</dbReference>
<dbReference type="PANTHER" id="PTHR42776:SF27">
    <property type="entry name" value="DIPEPTIDYL PEPTIDASE FAMILY MEMBER 6"/>
    <property type="match status" value="1"/>
</dbReference>
<dbReference type="Pfam" id="PF00326">
    <property type="entry name" value="Peptidase_S9"/>
    <property type="match status" value="1"/>
</dbReference>
<protein>
    <submittedName>
        <fullName evidence="3">Prolyl oligopeptidase family serine peptidase</fullName>
    </submittedName>
</protein>
<organism evidence="3 4">
    <name type="scientific">Temperatibacter marinus</name>
    <dbReference type="NCBI Taxonomy" id="1456591"/>
    <lineage>
        <taxon>Bacteria</taxon>
        <taxon>Pseudomonadati</taxon>
        <taxon>Pseudomonadota</taxon>
        <taxon>Alphaproteobacteria</taxon>
        <taxon>Kordiimonadales</taxon>
        <taxon>Temperatibacteraceae</taxon>
        <taxon>Temperatibacter</taxon>
    </lineage>
</organism>
<dbReference type="RefSeq" id="WP_310797336.1">
    <property type="nucleotide sequence ID" value="NZ_CP123872.1"/>
</dbReference>
<name>A0AA52H9C9_9PROT</name>
<evidence type="ECO:0000259" key="2">
    <source>
        <dbReference type="Pfam" id="PF00326"/>
    </source>
</evidence>
<dbReference type="GO" id="GO:0004252">
    <property type="term" value="F:serine-type endopeptidase activity"/>
    <property type="evidence" value="ECO:0007669"/>
    <property type="project" value="TreeGrafter"/>
</dbReference>
<reference evidence="3" key="1">
    <citation type="submission" date="2023-04" db="EMBL/GenBank/DDBJ databases">
        <title>Complete genome sequence of Temperatibacter marinus.</title>
        <authorList>
            <person name="Rong J.-C."/>
            <person name="Yi M.-L."/>
            <person name="Zhao Q."/>
        </authorList>
    </citation>
    <scope>NUCLEOTIDE SEQUENCE</scope>
    <source>
        <strain evidence="3">NBRC 110045</strain>
    </source>
</reference>
<dbReference type="KEGG" id="tmk:QGN29_08035"/>
<evidence type="ECO:0000313" key="4">
    <source>
        <dbReference type="Proteomes" id="UP001268683"/>
    </source>
</evidence>
<evidence type="ECO:0000313" key="3">
    <source>
        <dbReference type="EMBL" id="WND01508.1"/>
    </source>
</evidence>
<keyword evidence="1" id="KW-0378">Hydrolase</keyword>
<gene>
    <name evidence="3" type="ORF">QGN29_08035</name>
</gene>
<dbReference type="PANTHER" id="PTHR42776">
    <property type="entry name" value="SERINE PEPTIDASE S9 FAMILY MEMBER"/>
    <property type="match status" value="1"/>
</dbReference>
<dbReference type="SUPFAM" id="SSF53474">
    <property type="entry name" value="alpha/beta-Hydrolases"/>
    <property type="match status" value="1"/>
</dbReference>
<sequence>MINFKIFAFLIFIASLSIPTLAKELPLASFAKLPTVSNLKLAPDGKNFAYISVIKGRKSLVVRNIETGQFNIVPPIDKSDIAIFWWGNNSRLLIGYEMTTKVRGSSVMRQETRLLAIDHDMKNPKWIVRPADEKGEGSWIANRKKYPPAQFQTDIIDLLPKDPNFILLALDGDFDAQDEVRKININTGAYTIVNDGVRGIQYWATNSDHEVSYGYGYDRLKGKYISKLRLPNGNWIDLSKQTYLERFDFIVFDEDPSYAYMSGHVKNDTTGLYKINIATGQITETLFEHNSVDADSLLMHPYTRKPVGYAYTTDFNQYVYFDKEFNRIQKIAQKALKMDNIRIVDKVQGQQIYILFASNDRQPGVYYYYNRPAKHLSMISPIRPDIKPEEMASVKEVMIPVSDGSSIPAFLTLPRGKTENLKTIVFPHGGPQSRDTAHWEFTAQFLANRGYAVLQPNFRGSSGYGYRYQRMGNNQWGGLMQQDVTDATKWLIDNKIAQKDKICIAGYSYGGYAALMGIIQNSALYQCAASINGVTDIPKMKLNDKKFIGGSSWIKTMGLEGANDKTVSPYHLYKKIQVPVLLISSKDDARINYQWTRQLSKKLRKKSTFVLIEDGGHHMDTVNARMTVLTELEKFFKKHLK</sequence>
<dbReference type="EMBL" id="CP123872">
    <property type="protein sequence ID" value="WND01508.1"/>
    <property type="molecule type" value="Genomic_DNA"/>
</dbReference>
<feature type="domain" description="Peptidase S9 prolyl oligopeptidase catalytic" evidence="2">
    <location>
        <begin position="440"/>
        <end position="641"/>
    </location>
</feature>
<evidence type="ECO:0000256" key="1">
    <source>
        <dbReference type="ARBA" id="ARBA00022801"/>
    </source>
</evidence>
<dbReference type="InterPro" id="IPR029058">
    <property type="entry name" value="AB_hydrolase_fold"/>
</dbReference>
<dbReference type="Proteomes" id="UP001268683">
    <property type="component" value="Chromosome"/>
</dbReference>